<dbReference type="RefSeq" id="WP_093421482.1">
    <property type="nucleotide sequence ID" value="NZ_FOXA01000007.1"/>
</dbReference>
<dbReference type="STRING" id="441119.SAMN04488047_107146"/>
<dbReference type="PANTHER" id="PTHR34387">
    <property type="entry name" value="SLR1258 PROTEIN"/>
    <property type="match status" value="1"/>
</dbReference>
<dbReference type="InterPro" id="IPR052022">
    <property type="entry name" value="26kDa_periplasmic_antigen"/>
</dbReference>
<dbReference type="OrthoDB" id="9813144at2"/>
<dbReference type="EMBL" id="FOXA01000007">
    <property type="protein sequence ID" value="SFP50537.1"/>
    <property type="molecule type" value="Genomic_DNA"/>
</dbReference>
<evidence type="ECO:0000256" key="1">
    <source>
        <dbReference type="SAM" id="SignalP"/>
    </source>
</evidence>
<evidence type="ECO:0008006" key="4">
    <source>
        <dbReference type="Google" id="ProtNLM"/>
    </source>
</evidence>
<proteinExistence type="predicted"/>
<dbReference type="PANTHER" id="PTHR34387:SF1">
    <property type="entry name" value="PERIPLASMIC IMMUNOGENIC PROTEIN"/>
    <property type="match status" value="1"/>
</dbReference>
<keyword evidence="3" id="KW-1185">Reference proteome</keyword>
<feature type="chain" id="PRO_5011482128" description="SIMPL domain-containing protein" evidence="1">
    <location>
        <begin position="19"/>
        <end position="226"/>
    </location>
</feature>
<dbReference type="Pfam" id="PF04402">
    <property type="entry name" value="SIMPL"/>
    <property type="match status" value="1"/>
</dbReference>
<dbReference type="GO" id="GO:0006974">
    <property type="term" value="P:DNA damage response"/>
    <property type="evidence" value="ECO:0007669"/>
    <property type="project" value="TreeGrafter"/>
</dbReference>
<dbReference type="AlphaFoldDB" id="A0A1I5QWQ7"/>
<organism evidence="2 3">
    <name type="scientific">Tranquillimonas alkanivorans</name>
    <dbReference type="NCBI Taxonomy" id="441119"/>
    <lineage>
        <taxon>Bacteria</taxon>
        <taxon>Pseudomonadati</taxon>
        <taxon>Pseudomonadota</taxon>
        <taxon>Alphaproteobacteria</taxon>
        <taxon>Rhodobacterales</taxon>
        <taxon>Roseobacteraceae</taxon>
        <taxon>Tranquillimonas</taxon>
    </lineage>
</organism>
<feature type="signal peptide" evidence="1">
    <location>
        <begin position="1"/>
        <end position="18"/>
    </location>
</feature>
<accession>A0A1I5QWQ7</accession>
<dbReference type="Gene3D" id="3.30.70.2970">
    <property type="entry name" value="Protein of unknown function (DUF541), domain 2"/>
    <property type="match status" value="1"/>
</dbReference>
<dbReference type="Gene3D" id="3.30.110.170">
    <property type="entry name" value="Protein of unknown function (DUF541), domain 1"/>
    <property type="match status" value="1"/>
</dbReference>
<gene>
    <name evidence="2" type="ORF">SAMN04488047_107146</name>
</gene>
<evidence type="ECO:0000313" key="2">
    <source>
        <dbReference type="EMBL" id="SFP50537.1"/>
    </source>
</evidence>
<keyword evidence="1" id="KW-0732">Signal</keyword>
<dbReference type="Proteomes" id="UP000199356">
    <property type="component" value="Unassembled WGS sequence"/>
</dbReference>
<sequence>MSRLIFVLALVWAGVAAAQTPEGRLTVTGQGSVTHAPDMATINLGVAAEAPSAAEAVEETSVATSRVLSRLVEAGVAASDIQTDQLLLHPVYADRAVDGPARTPEIERFRAVNRLSVRVLDLQSLGGVLDAVVTDGANVFDGLRFGLQEPQPAEDAARVAAVEDAMRKARIIAGAAEQELGTIVSITENGGGGQPGPVMMEMARSVPVAEGEIDVSAQVTVVFALE</sequence>
<reference evidence="2 3" key="1">
    <citation type="submission" date="2016-10" db="EMBL/GenBank/DDBJ databases">
        <authorList>
            <person name="de Groot N.N."/>
        </authorList>
    </citation>
    <scope>NUCLEOTIDE SEQUENCE [LARGE SCALE GENOMIC DNA]</scope>
    <source>
        <strain evidence="2 3">DSM 19547</strain>
    </source>
</reference>
<protein>
    <recommendedName>
        <fullName evidence="4">SIMPL domain-containing protein</fullName>
    </recommendedName>
</protein>
<name>A0A1I5QWQ7_9RHOB</name>
<dbReference type="InterPro" id="IPR007497">
    <property type="entry name" value="SIMPL/DUF541"/>
</dbReference>
<evidence type="ECO:0000313" key="3">
    <source>
        <dbReference type="Proteomes" id="UP000199356"/>
    </source>
</evidence>